<evidence type="ECO:0000256" key="6">
    <source>
        <dbReference type="ARBA" id="ARBA00022989"/>
    </source>
</evidence>
<evidence type="ECO:0000256" key="3">
    <source>
        <dbReference type="ARBA" id="ARBA00022448"/>
    </source>
</evidence>
<proteinExistence type="inferred from homology"/>
<feature type="domain" description="EamA" evidence="9">
    <location>
        <begin position="141"/>
        <end position="272"/>
    </location>
</feature>
<keyword evidence="3" id="KW-0813">Transport</keyword>
<gene>
    <name evidence="10" type="ORF">J2S37_002650</name>
</gene>
<evidence type="ECO:0000256" key="1">
    <source>
        <dbReference type="ARBA" id="ARBA00004651"/>
    </source>
</evidence>
<evidence type="ECO:0000256" key="7">
    <source>
        <dbReference type="ARBA" id="ARBA00023136"/>
    </source>
</evidence>
<dbReference type="InterPro" id="IPR000620">
    <property type="entry name" value="EamA_dom"/>
</dbReference>
<evidence type="ECO:0000256" key="5">
    <source>
        <dbReference type="ARBA" id="ARBA00022692"/>
    </source>
</evidence>
<evidence type="ECO:0000313" key="11">
    <source>
        <dbReference type="Proteomes" id="UP001183619"/>
    </source>
</evidence>
<dbReference type="SUPFAM" id="SSF103481">
    <property type="entry name" value="Multidrug resistance efflux transporter EmrE"/>
    <property type="match status" value="2"/>
</dbReference>
<feature type="transmembrane region" description="Helical" evidence="8">
    <location>
        <begin position="200"/>
        <end position="219"/>
    </location>
</feature>
<comment type="subcellular location">
    <subcellularLocation>
        <location evidence="1">Cell membrane</location>
        <topology evidence="1">Multi-pass membrane protein</topology>
    </subcellularLocation>
</comment>
<evidence type="ECO:0000259" key="9">
    <source>
        <dbReference type="Pfam" id="PF00892"/>
    </source>
</evidence>
<accession>A0ABU2BBV0</accession>
<dbReference type="EMBL" id="JAVDYF010000001">
    <property type="protein sequence ID" value="MDR7356112.1"/>
    <property type="molecule type" value="Genomic_DNA"/>
</dbReference>
<dbReference type="RefSeq" id="WP_277104607.1">
    <property type="nucleotide sequence ID" value="NZ_BAAAJS010000056.1"/>
</dbReference>
<feature type="transmembrane region" description="Helical" evidence="8">
    <location>
        <begin position="34"/>
        <end position="54"/>
    </location>
</feature>
<protein>
    <submittedName>
        <fullName evidence="10">Chloramphenicol-sensitive protein RarD</fullName>
    </submittedName>
</protein>
<dbReference type="InterPro" id="IPR037185">
    <property type="entry name" value="EmrE-like"/>
</dbReference>
<dbReference type="Proteomes" id="UP001183619">
    <property type="component" value="Unassembled WGS sequence"/>
</dbReference>
<reference evidence="10 11" key="1">
    <citation type="submission" date="2023-07" db="EMBL/GenBank/DDBJ databases">
        <title>Sequencing the genomes of 1000 actinobacteria strains.</title>
        <authorList>
            <person name="Klenk H.-P."/>
        </authorList>
    </citation>
    <scope>NUCLEOTIDE SEQUENCE [LARGE SCALE GENOMIC DNA]</scope>
    <source>
        <strain evidence="10 11">DSM 44508</strain>
    </source>
</reference>
<feature type="transmembrane region" description="Helical" evidence="8">
    <location>
        <begin position="231"/>
        <end position="250"/>
    </location>
</feature>
<dbReference type="InterPro" id="IPR004626">
    <property type="entry name" value="RarD"/>
</dbReference>
<evidence type="ECO:0000313" key="10">
    <source>
        <dbReference type="EMBL" id="MDR7356112.1"/>
    </source>
</evidence>
<feature type="transmembrane region" description="Helical" evidence="8">
    <location>
        <begin position="88"/>
        <end position="109"/>
    </location>
</feature>
<feature type="transmembrane region" description="Helical" evidence="8">
    <location>
        <begin position="168"/>
        <end position="188"/>
    </location>
</feature>
<dbReference type="Pfam" id="PF00892">
    <property type="entry name" value="EamA"/>
    <property type="match status" value="2"/>
</dbReference>
<name>A0ABU2BBV0_9CORY</name>
<keyword evidence="11" id="KW-1185">Reference proteome</keyword>
<feature type="transmembrane region" description="Helical" evidence="8">
    <location>
        <begin position="116"/>
        <end position="135"/>
    </location>
</feature>
<evidence type="ECO:0000256" key="8">
    <source>
        <dbReference type="SAM" id="Phobius"/>
    </source>
</evidence>
<feature type="transmembrane region" description="Helical" evidence="8">
    <location>
        <begin position="61"/>
        <end position="82"/>
    </location>
</feature>
<keyword evidence="4" id="KW-1003">Cell membrane</keyword>
<keyword evidence="6 8" id="KW-1133">Transmembrane helix</keyword>
<feature type="domain" description="EamA" evidence="9">
    <location>
        <begin position="2"/>
        <end position="133"/>
    </location>
</feature>
<evidence type="ECO:0000256" key="4">
    <source>
        <dbReference type="ARBA" id="ARBA00022475"/>
    </source>
</evidence>
<dbReference type="NCBIfam" id="TIGR00688">
    <property type="entry name" value="rarD"/>
    <property type="match status" value="1"/>
</dbReference>
<organism evidence="10 11">
    <name type="scientific">Corynebacterium felinum</name>
    <dbReference type="NCBI Taxonomy" id="131318"/>
    <lineage>
        <taxon>Bacteria</taxon>
        <taxon>Bacillati</taxon>
        <taxon>Actinomycetota</taxon>
        <taxon>Actinomycetes</taxon>
        <taxon>Mycobacteriales</taxon>
        <taxon>Corynebacteriaceae</taxon>
        <taxon>Corynebacterium</taxon>
    </lineage>
</organism>
<keyword evidence="7 8" id="KW-0472">Membrane</keyword>
<dbReference type="PANTHER" id="PTHR22911">
    <property type="entry name" value="ACYL-MALONYL CONDENSING ENZYME-RELATED"/>
    <property type="match status" value="1"/>
</dbReference>
<keyword evidence="5 8" id="KW-0812">Transmembrane</keyword>
<comment type="similarity">
    <text evidence="2">Belongs to the EamA transporter family.</text>
</comment>
<evidence type="ECO:0000256" key="2">
    <source>
        <dbReference type="ARBA" id="ARBA00007362"/>
    </source>
</evidence>
<comment type="caution">
    <text evidence="10">The sequence shown here is derived from an EMBL/GenBank/DDBJ whole genome shotgun (WGS) entry which is preliminary data.</text>
</comment>
<sequence>MIYAVLAYMLWGLFPAFFPLLAPAAPTEIIAHRIVWTGVLMVGVVTASKSWSALRGLSARTWARLGLASVLIALNWLIYVIAVNSGHVADAALGYFINPLVNVVLGIAFLGERMRLTQSVSVLLAVVAVVVLTVFAGQPPIMALGLALSFGFYGLIKKKVELPATVSLTAETVLLIPFALGYLVFLEWTGEATFGHAGTGNALLLVATGVVTAVPLLLFGMGARLIPLSTVGMLQYMTPTMQMLWAVYVVDEVIEPVRWVGFTIIWVAVALYMWDVLRHHRQRGVEEKTAR</sequence>
<dbReference type="PANTHER" id="PTHR22911:SF137">
    <property type="entry name" value="SOLUTE CARRIER FAMILY 35 MEMBER G2-RELATED"/>
    <property type="match status" value="1"/>
</dbReference>
<feature type="transmembrane region" description="Helical" evidence="8">
    <location>
        <begin position="256"/>
        <end position="274"/>
    </location>
</feature>